<dbReference type="PROSITE" id="PS01046">
    <property type="entry name" value="LON_SER"/>
    <property type="match status" value="1"/>
</dbReference>
<protein>
    <recommendedName>
        <fullName evidence="4">Lon proteolytic domain-containing protein</fullName>
    </recommendedName>
</protein>
<dbReference type="PANTHER" id="PTHR10046">
    <property type="entry name" value="ATP DEPENDENT LON PROTEASE FAMILY MEMBER"/>
    <property type="match status" value="1"/>
</dbReference>
<dbReference type="InterPro" id="IPR027417">
    <property type="entry name" value="P-loop_NTPase"/>
</dbReference>
<evidence type="ECO:0000256" key="2">
    <source>
        <dbReference type="ARBA" id="ARBA00022801"/>
    </source>
</evidence>
<dbReference type="PROSITE" id="PS51786">
    <property type="entry name" value="LON_PROTEOLYTIC"/>
    <property type="match status" value="1"/>
</dbReference>
<dbReference type="Pfam" id="PF00004">
    <property type="entry name" value="AAA"/>
    <property type="match status" value="1"/>
</dbReference>
<dbReference type="InterPro" id="IPR027065">
    <property type="entry name" value="Lon_Prtase"/>
</dbReference>
<keyword evidence="3" id="KW-0720">Serine protease</keyword>
<dbReference type="GO" id="GO:0005524">
    <property type="term" value="F:ATP binding"/>
    <property type="evidence" value="ECO:0007669"/>
    <property type="project" value="InterPro"/>
</dbReference>
<accession>A0A6C0BVX3</accession>
<dbReference type="SUPFAM" id="SSF52540">
    <property type="entry name" value="P-loop containing nucleoside triphosphate hydrolases"/>
    <property type="match status" value="1"/>
</dbReference>
<dbReference type="GO" id="GO:0004176">
    <property type="term" value="F:ATP-dependent peptidase activity"/>
    <property type="evidence" value="ECO:0007669"/>
    <property type="project" value="InterPro"/>
</dbReference>
<name>A0A6C0BVX3_9ZZZZ</name>
<sequence>MAKKSKIVTVHSQILNSIENISSIKDAIKRGIQNSMFFKTANIMTINEFNIYNQALEENYLKIKELEEMSLSDTADKNDIKNYLLDIYICISKLFSQFGCYNIADFYSAYGVEETTPQNAMGNIISTYFHPYSINIHKWESGNNGQSIGSRDFNKLAMVSEQDQIIYMDTFECLDLSRLSQKFYERVNGIRIIVQDKKNRETIIFDGVLDNHNIEYFENDFVLNKLVSLSDYINIQEKPIYEKNEHLVNFKNSLMIKDLLIYSVEELEIKYIRFLSKSQKMIEEPVGDIVNEFTNEDLFAKRIKLITLLIRYEKVEYQYLAYLLYDMLSNTASSVDSFEQNLLYESFPWTIKRYFKDAMKQTIDYTTKLSDYEINVPLEQQICLMKASDAIKQKAMIKLKEVKSKNEESGSKARQWLEGLLKIPFGVFKQEPVLKIYQEIRESHNELLQGSEPNKDYNIIEIKKYLSDNNISDEELVVIKTNDIEKALTQKKRTTIISTINILNTFSKNRNGINKICHSGKTIDCMNLQIKNYFNTIKQCPELINDLYTVLNLKTDYSLRQSLMTSISDKCVNINTSLQTIDTVLEDSIHGHNNAKRQIKRIIGQWITGENSGYCFGFEGPPGVGKTSLAKNGLANCLKDCNNNTRPFGFIAVGGSSNSSTLNGHNYTYLGSTWGRIVDILMEKKCMNPIIFIDELDKVSRTEQGKEIVSILTHLVDSTQNDCFHDKYFSGIDVDLSKALFIFSYNDASLIDNILLDRIHRIKFEHLSLEDKLVIVYKHILPDMYLRIGIKNVIEFSKDVITYIIDEYTCEPGVRKLKEILFEIISEINLSILYNETYELPIKITKDDIKFKYLKERHSVKHKKIHEIPEIGNINGLWANAMGMGGIIPIQAKYFPTGTLMELKLTGMQGDVMKESMNVAKTLAWSLCEELICVQNVKRFEETKRQGLHIHCPEGATPKDGPSAGVAITMVIYSLLNNLPIKNDIAITGEINLQGYITAIGGLDLKILGGIQAGIKHFIFPYENKDDFEKCKSKQDKIIDFEKYKFTMVSRIEEVIAIVFE</sequence>
<dbReference type="EMBL" id="MN739271">
    <property type="protein sequence ID" value="QHS96585.1"/>
    <property type="molecule type" value="Genomic_DNA"/>
</dbReference>
<dbReference type="InterPro" id="IPR003593">
    <property type="entry name" value="AAA+_ATPase"/>
</dbReference>
<dbReference type="Gene3D" id="1.10.8.60">
    <property type="match status" value="1"/>
</dbReference>
<keyword evidence="1" id="KW-0645">Protease</keyword>
<dbReference type="InterPro" id="IPR008268">
    <property type="entry name" value="Peptidase_S16_AS"/>
</dbReference>
<dbReference type="InterPro" id="IPR020568">
    <property type="entry name" value="Ribosomal_Su5_D2-typ_SF"/>
</dbReference>
<reference evidence="5" key="1">
    <citation type="journal article" date="2020" name="Nature">
        <title>Giant virus diversity and host interactions through global metagenomics.</title>
        <authorList>
            <person name="Schulz F."/>
            <person name="Roux S."/>
            <person name="Paez-Espino D."/>
            <person name="Jungbluth S."/>
            <person name="Walsh D.A."/>
            <person name="Denef V.J."/>
            <person name="McMahon K.D."/>
            <person name="Konstantinidis K.T."/>
            <person name="Eloe-Fadrosh E.A."/>
            <person name="Kyrpides N.C."/>
            <person name="Woyke T."/>
        </authorList>
    </citation>
    <scope>NUCLEOTIDE SEQUENCE</scope>
    <source>
        <strain evidence="5">GVMAG-M-3300020166-18</strain>
    </source>
</reference>
<dbReference type="InterPro" id="IPR003959">
    <property type="entry name" value="ATPase_AAA_core"/>
</dbReference>
<feature type="domain" description="Lon proteolytic" evidence="4">
    <location>
        <begin position="868"/>
        <end position="1061"/>
    </location>
</feature>
<evidence type="ECO:0000313" key="5">
    <source>
        <dbReference type="EMBL" id="QHS96585.1"/>
    </source>
</evidence>
<evidence type="ECO:0000259" key="4">
    <source>
        <dbReference type="PROSITE" id="PS51786"/>
    </source>
</evidence>
<dbReference type="Gene3D" id="3.30.230.10">
    <property type="match status" value="1"/>
</dbReference>
<dbReference type="AlphaFoldDB" id="A0A6C0BVX3"/>
<dbReference type="GO" id="GO:0016887">
    <property type="term" value="F:ATP hydrolysis activity"/>
    <property type="evidence" value="ECO:0007669"/>
    <property type="project" value="InterPro"/>
</dbReference>
<dbReference type="GO" id="GO:0030163">
    <property type="term" value="P:protein catabolic process"/>
    <property type="evidence" value="ECO:0007669"/>
    <property type="project" value="InterPro"/>
</dbReference>
<dbReference type="GO" id="GO:0004252">
    <property type="term" value="F:serine-type endopeptidase activity"/>
    <property type="evidence" value="ECO:0007669"/>
    <property type="project" value="InterPro"/>
</dbReference>
<dbReference type="PRINTS" id="PR00830">
    <property type="entry name" value="ENDOLAPTASE"/>
</dbReference>
<dbReference type="SMART" id="SM00382">
    <property type="entry name" value="AAA"/>
    <property type="match status" value="1"/>
</dbReference>
<dbReference type="Pfam" id="PF05362">
    <property type="entry name" value="Lon_C"/>
    <property type="match status" value="1"/>
</dbReference>
<keyword evidence="2" id="KW-0378">Hydrolase</keyword>
<dbReference type="InterPro" id="IPR008269">
    <property type="entry name" value="Lon_proteolytic"/>
</dbReference>
<dbReference type="GO" id="GO:0006508">
    <property type="term" value="P:proteolysis"/>
    <property type="evidence" value="ECO:0007669"/>
    <property type="project" value="UniProtKB-KW"/>
</dbReference>
<organism evidence="5">
    <name type="scientific">viral metagenome</name>
    <dbReference type="NCBI Taxonomy" id="1070528"/>
    <lineage>
        <taxon>unclassified sequences</taxon>
        <taxon>metagenomes</taxon>
        <taxon>organismal metagenomes</taxon>
    </lineage>
</organism>
<dbReference type="Gene3D" id="3.40.50.300">
    <property type="entry name" value="P-loop containing nucleotide triphosphate hydrolases"/>
    <property type="match status" value="1"/>
</dbReference>
<dbReference type="InterPro" id="IPR014721">
    <property type="entry name" value="Ribsml_uS5_D2-typ_fold_subgr"/>
</dbReference>
<evidence type="ECO:0000256" key="1">
    <source>
        <dbReference type="ARBA" id="ARBA00022670"/>
    </source>
</evidence>
<dbReference type="SUPFAM" id="SSF54211">
    <property type="entry name" value="Ribosomal protein S5 domain 2-like"/>
    <property type="match status" value="1"/>
</dbReference>
<proteinExistence type="predicted"/>
<evidence type="ECO:0000256" key="3">
    <source>
        <dbReference type="ARBA" id="ARBA00022825"/>
    </source>
</evidence>